<organism evidence="1 2">
    <name type="scientific">Pseudofrankia asymbiotica</name>
    <dbReference type="NCBI Taxonomy" id="1834516"/>
    <lineage>
        <taxon>Bacteria</taxon>
        <taxon>Bacillati</taxon>
        <taxon>Actinomycetota</taxon>
        <taxon>Actinomycetes</taxon>
        <taxon>Frankiales</taxon>
        <taxon>Frankiaceae</taxon>
        <taxon>Pseudofrankia</taxon>
    </lineage>
</organism>
<protein>
    <submittedName>
        <fullName evidence="1">Uncharacterized protein</fullName>
    </submittedName>
</protein>
<evidence type="ECO:0000313" key="1">
    <source>
        <dbReference type="EMBL" id="ONH32840.1"/>
    </source>
</evidence>
<gene>
    <name evidence="1" type="ORF">BL253_03730</name>
</gene>
<name>A0A1V2IIN4_9ACTN</name>
<accession>A0A1V2IIN4</accession>
<evidence type="ECO:0000313" key="2">
    <source>
        <dbReference type="Proteomes" id="UP000188929"/>
    </source>
</evidence>
<reference evidence="2" key="1">
    <citation type="submission" date="2016-10" db="EMBL/GenBank/DDBJ databases">
        <title>Frankia sp. NRRL B-16386 Genome sequencing.</title>
        <authorList>
            <person name="Ghodhbane-Gtari F."/>
            <person name="Swanson E."/>
            <person name="Gueddou A."/>
            <person name="Hezbri K."/>
            <person name="Ktari K."/>
            <person name="Nouioui I."/>
            <person name="Morris K."/>
            <person name="Simpson S."/>
            <person name="Abebe-Akele F."/>
            <person name="Thomas K."/>
            <person name="Gtari M."/>
            <person name="Tisa L.S."/>
        </authorList>
    </citation>
    <scope>NUCLEOTIDE SEQUENCE [LARGE SCALE GENOMIC DNA]</scope>
    <source>
        <strain evidence="2">NRRL B-16386</strain>
    </source>
</reference>
<proteinExistence type="predicted"/>
<dbReference type="RefSeq" id="WP_076813559.1">
    <property type="nucleotide sequence ID" value="NZ_MOMC01000008.1"/>
</dbReference>
<comment type="caution">
    <text evidence="1">The sequence shown here is derived from an EMBL/GenBank/DDBJ whole genome shotgun (WGS) entry which is preliminary data.</text>
</comment>
<keyword evidence="2" id="KW-1185">Reference proteome</keyword>
<dbReference type="AlphaFoldDB" id="A0A1V2IIN4"/>
<dbReference type="EMBL" id="MOMC01000008">
    <property type="protein sequence ID" value="ONH32840.1"/>
    <property type="molecule type" value="Genomic_DNA"/>
</dbReference>
<dbReference type="OrthoDB" id="4056069at2"/>
<sequence>MTSAPQWIERWSYVVTPLATLPTPETLNRPACMTRRVPPWRRTYRRLVPSRGGRGCCWYHGGDWHRVNATAIRLVAQAHAAGATGLDVGDHVVAAARAEGLSGWQLEALESLLVIEPVRIELGGDPADRWYDNGRHRVTAMLDAGVRRTIVGRLELLDPATGQPLRN</sequence>
<dbReference type="Proteomes" id="UP000188929">
    <property type="component" value="Unassembled WGS sequence"/>
</dbReference>